<dbReference type="AlphaFoldDB" id="G3HJS8"/>
<dbReference type="InParanoid" id="G3HJS8"/>
<accession>G3HJS8</accession>
<evidence type="ECO:0000313" key="1">
    <source>
        <dbReference type="EMBL" id="EGW07852.1"/>
    </source>
</evidence>
<dbReference type="GlyGen" id="G3HJS8">
    <property type="glycosylation" value="1 site"/>
</dbReference>
<sequence>MFLRQGLTIQLWLSWNSLCRKDWTGTHRNLPASASRVLPLKGLKVCAPTPGYFKSFLNEL</sequence>
<gene>
    <name evidence="1" type="ORF">I79_010928</name>
</gene>
<name>G3HJS8_CRIGR</name>
<proteinExistence type="predicted"/>
<evidence type="ECO:0000313" key="2">
    <source>
        <dbReference type="Proteomes" id="UP000001075"/>
    </source>
</evidence>
<dbReference type="Proteomes" id="UP000001075">
    <property type="component" value="Unassembled WGS sequence"/>
</dbReference>
<reference evidence="2" key="1">
    <citation type="journal article" date="2011" name="Nat. Biotechnol.">
        <title>The genomic sequence of the Chinese hamster ovary (CHO)-K1 cell line.</title>
        <authorList>
            <person name="Xu X."/>
            <person name="Nagarajan H."/>
            <person name="Lewis N.E."/>
            <person name="Pan S."/>
            <person name="Cai Z."/>
            <person name="Liu X."/>
            <person name="Chen W."/>
            <person name="Xie M."/>
            <person name="Wang W."/>
            <person name="Hammond S."/>
            <person name="Andersen M.R."/>
            <person name="Neff N."/>
            <person name="Passarelli B."/>
            <person name="Koh W."/>
            <person name="Fan H.C."/>
            <person name="Wang J."/>
            <person name="Gui Y."/>
            <person name="Lee K.H."/>
            <person name="Betenbaugh M.J."/>
            <person name="Quake S.R."/>
            <person name="Famili I."/>
            <person name="Palsson B.O."/>
            <person name="Wang J."/>
        </authorList>
    </citation>
    <scope>NUCLEOTIDE SEQUENCE [LARGE SCALE GENOMIC DNA]</scope>
    <source>
        <strain evidence="2">CHO K1 cell line</strain>
    </source>
</reference>
<protein>
    <submittedName>
        <fullName evidence="1">Uncharacterized protein</fullName>
    </submittedName>
</protein>
<organism evidence="1 2">
    <name type="scientific">Cricetulus griseus</name>
    <name type="common">Chinese hamster</name>
    <name type="synonym">Cricetulus barabensis griseus</name>
    <dbReference type="NCBI Taxonomy" id="10029"/>
    <lineage>
        <taxon>Eukaryota</taxon>
        <taxon>Metazoa</taxon>
        <taxon>Chordata</taxon>
        <taxon>Craniata</taxon>
        <taxon>Vertebrata</taxon>
        <taxon>Euteleostomi</taxon>
        <taxon>Mammalia</taxon>
        <taxon>Eutheria</taxon>
        <taxon>Euarchontoglires</taxon>
        <taxon>Glires</taxon>
        <taxon>Rodentia</taxon>
        <taxon>Myomorpha</taxon>
        <taxon>Muroidea</taxon>
        <taxon>Cricetidae</taxon>
        <taxon>Cricetinae</taxon>
        <taxon>Cricetulus</taxon>
    </lineage>
</organism>
<dbReference type="EMBL" id="JH000437">
    <property type="protein sequence ID" value="EGW07852.1"/>
    <property type="molecule type" value="Genomic_DNA"/>
</dbReference>